<dbReference type="HOGENOM" id="CLU_001312_0_0_1"/>
<name>B3RV01_TRIAD</name>
<dbReference type="InterPro" id="IPR056530">
    <property type="entry name" value="UBR4-like_dom"/>
</dbReference>
<feature type="compositionally biased region" description="Basic and acidic residues" evidence="2">
    <location>
        <begin position="754"/>
        <end position="763"/>
    </location>
</feature>
<gene>
    <name evidence="5" type="ORF">TRIADDRAFT_24165</name>
</gene>
<proteinExistence type="inferred from homology"/>
<accession>B3RV01</accession>
<dbReference type="InterPro" id="IPR045189">
    <property type="entry name" value="UBR4-like"/>
</dbReference>
<sequence length="2163" mass="245849">SSKLHNLRCHFLESFLDHFPKLRNLDGLQIVPFMQVVFMLCSDFDDQEHERQTLINVIDTIVSELDLQSQGFSGLTDRSSRHDLQLMFLKFLGVLMTKVKGMSRSALSACVLTASYLMRYNILDYCLGALKALSTYWKEVYPTHQYVSSVGVLLKERRTNLLPDMSPFFLRRHVRTHVNDVFANYVQQLTEILLKIPYQIKKLAESQGADMVIPEFRQEWFNILSEYMILQLTPAVRRAARKLLMYLCGSKQVYRRQLDLYTIKYHIAKVQEICSSHGFRLSSTYIRPISISLPYDVVSQMVKHLRECLDISIARPASWHSFCFSNDIIVPYLIQVTVAFDEGIAPIILDLLAISYRENDNTNSSSITNATSSLSESTNPSLTRKIFEIIPKTTLAHFLRKFLLESNVHNVRFQTLCLMLSIYESASMEDQKVVVDVLCDLWPLIPAYGRKAKEFVGLLGHISSKVLVAKKLNALSIKVIELLRVLNEKLKNHPNASIYNQLMSFVDFEGYYLESYPCLVCNNPEIPFNVVKLTSLKADTRYTASTQIVKLSCSHMISAVTIRISDIKRAKMIRTINIYYNTKTVQAIVELKNKRLWDKALSCQLNQNQSEMKVELPLPVVATNVMIEFADFYDNFQASAETLQCPRCSASVPANPGICNHCGENVYQCHKCRAINYDERDPFLCNSCGFCKYAKFDINVTARPCCSVEPIKNDEDRKKVMSHIDTLLERADVIYKQLAAYRTPINALLAKVSESNDTKDSNEGHTSSSTSSSSGSRVSKTIQLLSQKYASDCKSSFDELSKIIQEILISRKELTDYNSKQSLGELNVDSTNSQILLGSDESSKNVVSIHSIGKCYGCTVAAVENCVTVMKAFATNEIMKSLLCEEDIIEELMKNNLHSGTTRIHNTTRELLCLLAKDNKSISKQISYILERRVQQSMFSHYTKDNLAASLHQEMRLLIDTVDLEDSCWEDRLKTVIRLCLVASKTNCPVTIENVVVPCLRILSKLIQLPMSTSSNKKGKPGHALVSISTDGPEVYVNVKNWLIDDHGRVYENWKKMSPSKLAVSLNSTSREKFHETYLMSKYSRLWKFNIQLRHGKAALLSSNQLLLSESWLHDVLFSPSRSARQIICSILDSVCQDSYVCHRILDLLTQLLDYIDDAGEKAMELLQTYKKLTRPRHWKLYLVVKKLIPRIEILMEKEVQKLLLLEESSLSSDLTQGLSLKMLTEILIAIANQEQVKVRCRSQLMRIVLNSYLSIRRLVIQRTKIIDETQDLLLEILEELVGGTEDEVKDFIKTCVQILRKCHPNDMKTPMFIIERLCSTIYPEPDNESDEFLIIVDKDPQQEDFLQGRMQGNPYSSSSHGMGPLMRDIKNKICTDCELVALLEDDNSMELLVNNKIISLDLPVSKVYKKVWAGEANSPMKIIYRMTGLLGDATEDIIESLESDSEEETDLEESYKLASVVSECGGLEVMLSILATIKNLRGSHDLVNAILKLLQYCINLKSIRSFLLKPSLGALDIMLGTLNLALEMVKESPNGSGAVIIEKLVKIMEAVLQEAATATADETEVLQGRTSEDEHQLATLLEQVSSKYVRSNENVFQALMRLIPFVTFGDVDKIRMLVNYYLPYLDFKSYDEHVNNEGQFSLDCFCRIAENVPNNKNGEKIRDVAIASGVTQKAFVYIEEYNIGQSILVNTAEIKLLPSLPYVLRMLQGLCSKHTKSQLLAENAVIINLHKLEQVSAEEQIGSLAENLLETLSECSLVANMVKGARRNTKIEKKKLAMAMRKKQLEAIGLKTNDKGQLKAKPQLLEQMNEIAEETGLICCVCREGYKYHPKKVLGVYSFTTRTVMDEFEKRSSKTPGYTTVSYFNVIHFDCHASAVRLARSRDEWESAILHNGNTKCNGLLPIWGPEIPESSFAACLASHNNYIQDCTHIEPSFHTSVHDIKHLLLLFAHEKSFSHESGGGGPESNIYLLPYLISMTLYVLNSTRGLMREEKSMKAFVSTPEAKWIESAYEIDGPYYYTILSVLVYTYNNWRENRILFLKRLIICAHTRHISPKGTSRLSNKKKAKFEVYRPVLIFFALIDGIYKHFKINLLPGNDGICHSYLEYLRYNDVVVKENCDKLLKLYQRDLLNMESVEEFLDITGLQTEIDNPNEFLTTLLNCIP</sequence>
<organism evidence="5 6">
    <name type="scientific">Trichoplax adhaerens</name>
    <name type="common">Trichoplax reptans</name>
    <dbReference type="NCBI Taxonomy" id="10228"/>
    <lineage>
        <taxon>Eukaryota</taxon>
        <taxon>Metazoa</taxon>
        <taxon>Placozoa</taxon>
        <taxon>Uniplacotomia</taxon>
        <taxon>Trichoplacea</taxon>
        <taxon>Trichoplacidae</taxon>
        <taxon>Trichoplax</taxon>
    </lineage>
</organism>
<evidence type="ECO:0000259" key="4">
    <source>
        <dbReference type="Pfam" id="PF24079"/>
    </source>
</evidence>
<dbReference type="OrthoDB" id="30336at2759"/>
<dbReference type="PROSITE" id="PS52043">
    <property type="entry name" value="UBR4_E3"/>
    <property type="match status" value="1"/>
</dbReference>
<evidence type="ECO:0000256" key="2">
    <source>
        <dbReference type="SAM" id="MobiDB-lite"/>
    </source>
</evidence>
<keyword evidence="6" id="KW-1185">Reference proteome</keyword>
<dbReference type="GO" id="GO:0008270">
    <property type="term" value="F:zinc ion binding"/>
    <property type="evidence" value="ECO:0007669"/>
    <property type="project" value="UniProtKB-KW"/>
</dbReference>
<evidence type="ECO:0000313" key="6">
    <source>
        <dbReference type="Proteomes" id="UP000009022"/>
    </source>
</evidence>
<dbReference type="OMA" id="MWHRAKK"/>
<evidence type="ECO:0000313" key="5">
    <source>
        <dbReference type="EMBL" id="EDV25408.1"/>
    </source>
</evidence>
<dbReference type="PANTHER" id="PTHR21725:SF1">
    <property type="entry name" value="E3 UBIQUITIN-PROTEIN LIGASE UBR4"/>
    <property type="match status" value="1"/>
</dbReference>
<dbReference type="InParanoid" id="B3RV01"/>
<dbReference type="eggNOG" id="KOG1776">
    <property type="taxonomic scope" value="Eukaryota"/>
</dbReference>
<keyword evidence="1" id="KW-0862">Zinc</keyword>
<evidence type="ECO:0008006" key="7">
    <source>
        <dbReference type="Google" id="ProtNLM"/>
    </source>
</evidence>
<dbReference type="RefSeq" id="XP_002111441.1">
    <property type="nucleotide sequence ID" value="XM_002111405.1"/>
</dbReference>
<comment type="similarity">
    <text evidence="1">Belongs to the UBR4 family.</text>
</comment>
<dbReference type="CTD" id="6752654"/>
<feature type="non-terminal residue" evidence="5">
    <location>
        <position position="1"/>
    </location>
</feature>
<evidence type="ECO:0000259" key="3">
    <source>
        <dbReference type="Pfam" id="PF13764"/>
    </source>
</evidence>
<dbReference type="PhylomeDB" id="B3RV01"/>
<dbReference type="KEGG" id="tad:TRIADDRAFT_24165"/>
<feature type="compositionally biased region" description="Low complexity" evidence="2">
    <location>
        <begin position="767"/>
        <end position="776"/>
    </location>
</feature>
<dbReference type="Pfam" id="PF24079">
    <property type="entry name" value="UBR4"/>
    <property type="match status" value="1"/>
</dbReference>
<feature type="domain" description="E3 ubiquitin-protein ligase UBR4-like" evidence="4">
    <location>
        <begin position="696"/>
        <end position="821"/>
    </location>
</feature>
<feature type="region of interest" description="Disordered" evidence="2">
    <location>
        <begin position="754"/>
        <end position="776"/>
    </location>
</feature>
<feature type="region of interest" description="UBR4 E3 catalytic module" evidence="1">
    <location>
        <begin position="1699"/>
        <end position="2162"/>
    </location>
</feature>
<dbReference type="Pfam" id="PF13764">
    <property type="entry name" value="E3_UbLigase_R4"/>
    <property type="match status" value="1"/>
</dbReference>
<dbReference type="Proteomes" id="UP000009022">
    <property type="component" value="Unassembled WGS sequence"/>
</dbReference>
<protein>
    <recommendedName>
        <fullName evidence="7">UBR-type domain-containing protein</fullName>
    </recommendedName>
</protein>
<reference evidence="5 6" key="1">
    <citation type="journal article" date="2008" name="Nature">
        <title>The Trichoplax genome and the nature of placozoans.</title>
        <authorList>
            <person name="Srivastava M."/>
            <person name="Begovic E."/>
            <person name="Chapman J."/>
            <person name="Putnam N.H."/>
            <person name="Hellsten U."/>
            <person name="Kawashima T."/>
            <person name="Kuo A."/>
            <person name="Mitros T."/>
            <person name="Salamov A."/>
            <person name="Carpenter M.L."/>
            <person name="Signorovitch A.Y."/>
            <person name="Moreno M.A."/>
            <person name="Kamm K."/>
            <person name="Grimwood J."/>
            <person name="Schmutz J."/>
            <person name="Shapiro H."/>
            <person name="Grigoriev I.V."/>
            <person name="Buss L.W."/>
            <person name="Schierwater B."/>
            <person name="Dellaporta S.L."/>
            <person name="Rokhsar D.S."/>
        </authorList>
    </citation>
    <scope>NUCLEOTIDE SEQUENCE [LARGE SCALE GENOMIC DNA]</scope>
    <source>
        <strain evidence="5 6">Grell-BS-1999</strain>
    </source>
</reference>
<keyword evidence="1" id="KW-0479">Metal-binding</keyword>
<dbReference type="PANTHER" id="PTHR21725">
    <property type="entry name" value="E3 UBIQUITIN-PROTEIN LIGASE UBR4"/>
    <property type="match status" value="1"/>
</dbReference>
<keyword evidence="1" id="KW-0863">Zinc-finger</keyword>
<dbReference type="EMBL" id="DS985244">
    <property type="protein sequence ID" value="EDV25408.1"/>
    <property type="molecule type" value="Genomic_DNA"/>
</dbReference>
<dbReference type="GeneID" id="6752654"/>
<evidence type="ECO:0000256" key="1">
    <source>
        <dbReference type="PROSITE-ProRule" id="PRU01388"/>
    </source>
</evidence>
<dbReference type="InterPro" id="IPR025704">
    <property type="entry name" value="E3_Ub_ligase_UBR4_C"/>
</dbReference>
<feature type="domain" description="E3 ubiquitin ligase UBR4 C-terminal" evidence="3">
    <location>
        <begin position="1351"/>
        <end position="2143"/>
    </location>
</feature>
<dbReference type="STRING" id="10228.B3RV01"/>